<feature type="compositionally biased region" description="Low complexity" evidence="3">
    <location>
        <begin position="915"/>
        <end position="951"/>
    </location>
</feature>
<feature type="repeat" description="RCC1" evidence="2">
    <location>
        <begin position="1242"/>
        <end position="1311"/>
    </location>
</feature>
<organism evidence="4 5">
    <name type="scientific">Toxoplasma gondii p89</name>
    <dbReference type="NCBI Taxonomy" id="943119"/>
    <lineage>
        <taxon>Eukaryota</taxon>
        <taxon>Sar</taxon>
        <taxon>Alveolata</taxon>
        <taxon>Apicomplexa</taxon>
        <taxon>Conoidasida</taxon>
        <taxon>Coccidia</taxon>
        <taxon>Eucoccidiorida</taxon>
        <taxon>Eimeriorina</taxon>
        <taxon>Sarcocystidae</taxon>
        <taxon>Toxoplasma</taxon>
    </lineage>
</organism>
<feature type="compositionally biased region" description="Basic and acidic residues" evidence="3">
    <location>
        <begin position="1800"/>
        <end position="1847"/>
    </location>
</feature>
<feature type="compositionally biased region" description="Basic and acidic residues" evidence="3">
    <location>
        <begin position="27"/>
        <end position="53"/>
    </location>
</feature>
<feature type="region of interest" description="Disordered" evidence="3">
    <location>
        <begin position="1032"/>
        <end position="1080"/>
    </location>
</feature>
<feature type="compositionally biased region" description="Basic and acidic residues" evidence="3">
    <location>
        <begin position="2447"/>
        <end position="2467"/>
    </location>
</feature>
<proteinExistence type="predicted"/>
<feature type="region of interest" description="Disordered" evidence="3">
    <location>
        <begin position="1701"/>
        <end position="1894"/>
    </location>
</feature>
<feature type="compositionally biased region" description="Basic and acidic residues" evidence="3">
    <location>
        <begin position="543"/>
        <end position="552"/>
    </location>
</feature>
<accession>A0A086KZW7</accession>
<feature type="compositionally biased region" description="Basic and acidic residues" evidence="3">
    <location>
        <begin position="2237"/>
        <end position="2253"/>
    </location>
</feature>
<dbReference type="InterPro" id="IPR000408">
    <property type="entry name" value="Reg_chr_condens"/>
</dbReference>
<keyword evidence="1" id="KW-0677">Repeat</keyword>
<evidence type="ECO:0000256" key="3">
    <source>
        <dbReference type="SAM" id="MobiDB-lite"/>
    </source>
</evidence>
<feature type="repeat" description="RCC1" evidence="2">
    <location>
        <begin position="1518"/>
        <end position="1575"/>
    </location>
</feature>
<dbReference type="Proteomes" id="UP000028828">
    <property type="component" value="Unassembled WGS sequence"/>
</dbReference>
<dbReference type="Gene3D" id="2.130.10.30">
    <property type="entry name" value="Regulator of chromosome condensation 1/beta-lactamase-inhibitor protein II"/>
    <property type="match status" value="3"/>
</dbReference>
<feature type="region of interest" description="Disordered" evidence="3">
    <location>
        <begin position="1"/>
        <end position="366"/>
    </location>
</feature>
<comment type="caution">
    <text evidence="4">The sequence shown here is derived from an EMBL/GenBank/DDBJ whole genome shotgun (WGS) entry which is preliminary data.</text>
</comment>
<feature type="compositionally biased region" description="Acidic residues" evidence="3">
    <location>
        <begin position="275"/>
        <end position="286"/>
    </location>
</feature>
<dbReference type="PANTHER" id="PTHR22870">
    <property type="entry name" value="REGULATOR OF CHROMOSOME CONDENSATION"/>
    <property type="match status" value="1"/>
</dbReference>
<dbReference type="PANTHER" id="PTHR22870:SF408">
    <property type="entry name" value="OS09G0560450 PROTEIN"/>
    <property type="match status" value="1"/>
</dbReference>
<feature type="region of interest" description="Disordered" evidence="3">
    <location>
        <begin position="2131"/>
        <end position="2433"/>
    </location>
</feature>
<feature type="compositionally biased region" description="Basic and acidic residues" evidence="3">
    <location>
        <begin position="669"/>
        <end position="788"/>
    </location>
</feature>
<feature type="compositionally biased region" description="Low complexity" evidence="3">
    <location>
        <begin position="582"/>
        <end position="606"/>
    </location>
</feature>
<feature type="region of interest" description="Disordered" evidence="3">
    <location>
        <begin position="1960"/>
        <end position="1979"/>
    </location>
</feature>
<feature type="region of interest" description="Disordered" evidence="3">
    <location>
        <begin position="495"/>
        <end position="566"/>
    </location>
</feature>
<feature type="compositionally biased region" description="Basic and acidic residues" evidence="3">
    <location>
        <begin position="1855"/>
        <end position="1870"/>
    </location>
</feature>
<evidence type="ECO:0000313" key="4">
    <source>
        <dbReference type="EMBL" id="KFG49935.1"/>
    </source>
</evidence>
<reference evidence="4 5" key="1">
    <citation type="submission" date="2014-03" db="EMBL/GenBank/DDBJ databases">
        <authorList>
            <person name="Sibley D."/>
            <person name="Venepally P."/>
            <person name="Karamycheva S."/>
            <person name="Hadjithomas M."/>
            <person name="Khan A."/>
            <person name="Brunk B."/>
            <person name="Roos D."/>
            <person name="Caler E."/>
            <person name="Lorenzi H."/>
        </authorList>
    </citation>
    <scope>NUCLEOTIDE SEQUENCE [LARGE SCALE GENOMIC DNA]</scope>
    <source>
        <strain evidence="5">p89</strain>
    </source>
</reference>
<feature type="compositionally biased region" description="Low complexity" evidence="3">
    <location>
        <begin position="993"/>
        <end position="1011"/>
    </location>
</feature>
<evidence type="ECO:0000313" key="5">
    <source>
        <dbReference type="Proteomes" id="UP000028828"/>
    </source>
</evidence>
<feature type="compositionally biased region" description="Polar residues" evidence="3">
    <location>
        <begin position="1741"/>
        <end position="1750"/>
    </location>
</feature>
<dbReference type="Pfam" id="PF00415">
    <property type="entry name" value="RCC1"/>
    <property type="match status" value="1"/>
</dbReference>
<dbReference type="EMBL" id="AEYI02000385">
    <property type="protein sequence ID" value="KFG49935.1"/>
    <property type="molecule type" value="Genomic_DNA"/>
</dbReference>
<feature type="compositionally biased region" description="Basic and acidic residues" evidence="3">
    <location>
        <begin position="235"/>
        <end position="253"/>
    </location>
</feature>
<feature type="repeat" description="RCC1" evidence="2">
    <location>
        <begin position="1186"/>
        <end position="1241"/>
    </location>
</feature>
<feature type="repeat" description="RCC1" evidence="2">
    <location>
        <begin position="1118"/>
        <end position="1185"/>
    </location>
</feature>
<feature type="compositionally biased region" description="Basic and acidic residues" evidence="3">
    <location>
        <begin position="92"/>
        <end position="115"/>
    </location>
</feature>
<name>A0A086KZW7_TOXGO</name>
<feature type="compositionally biased region" description="Low complexity" evidence="3">
    <location>
        <begin position="355"/>
        <end position="365"/>
    </location>
</feature>
<evidence type="ECO:0000256" key="1">
    <source>
        <dbReference type="ARBA" id="ARBA00022737"/>
    </source>
</evidence>
<feature type="compositionally biased region" description="Basic residues" evidence="3">
    <location>
        <begin position="532"/>
        <end position="542"/>
    </location>
</feature>
<feature type="compositionally biased region" description="Low complexity" evidence="3">
    <location>
        <begin position="2412"/>
        <end position="2421"/>
    </location>
</feature>
<feature type="compositionally biased region" description="Polar residues" evidence="3">
    <location>
        <begin position="852"/>
        <end position="866"/>
    </location>
</feature>
<sequence>MQESASSPRARLPTSPDKEEGEGGEDNEQREGEQRETGREEERDTEERDREESQAGEGKQWGTSANVEADERAEEEISSIERRCGGTARVQPGDRGEHEPAELVNRRALPRDAPKRKAKGKKSIWGEIRAYGSVEIHRESYTPEEGAVLAGLQSREGEEEMQYGPLRRAGSCPDLDSASRVSRFGESTEDESSSEEEEQGRRGAGQLKKECMQAQPRRQAFGLSGQERRGRSRRRTGDARDEGLTSREEEGAETRGSASSTDQEAAEAGEKEDGGENGEEEEEGEQIWDLWGGEGPSEEDLHLLELLVGKGVQESRSEKSEKRSKSEEKAGEGESLGGLRQGNATDGEDEHRKSPSSSKPLAASSETVSDELDDLLLRAAAGDIQDEVFAIKKKTLVLSFGKNSYGQLGFPLKHHSAPVVVELPTLRAQQLLSASASSSSSPRSPFSPSCGASLQALEKPATVSRVFCGRFHSAALTEGGSVLLWGHNASGQLGRGGFPEDEEEDSSLAAESCKGVSGRPERRARFEVAPQHSRRTPRRHNGRKEERQEEASGVRGTDSTTAEGSPLNDAFAFSVSSTWSAAGSSAAPSASSALSSPATRSPSSKAGLTAPGETGLCGRGEASGRTATGGGDLLLVPSESGGTSTLVPVQNGSSETVLRGRATSEDEGAQTREEENEKRGEQEEEHRRGEKGENGRENKEDRKEEKEEKKDEKEEKKDEKEEKKDEKEEKKDEKEEKKDEKEEKKDEKEEGRREDKDQERGEERKEEVGEREGEERGEEKKGGRREKDEVEEGAVNLSRAPAPKAAVKDFTALETLTVPWQEKHKKKDTSENVLDIEGEAPNSVHPGLAELVNSSVGEKTNESSSVAFEENPSVNEAAGSYPSSRYRRSSSCPPAGLADALLGFNQNSAFPPSPSVASPLASSLSSSSSPSSSSSSSSSSFPSSSASSSSVQTSSESYRTPWYKRLFGTRKESSSRVSGERGEKENSRENRGEASSQSRAESAARSSAGARPSPDRGFRQVFDFFTRRGMGRDVSERRSSSSPLSSRRVWEGGPATPQTLASRAAKADQRLQAKRRRPASPEEAFGWKPVLLREFGTVYRVSDVALGGEHSMFLCQDGSLWLCGSNQDGQLGLLAKETRQPISCCGKPRRMPLGDSFMWPEYRKIASPVAFIAAGYKHSALIDAKDRLWMWGNNQFGQCGMDPGAGACVAMLPWRVRFPQKGIAVVQIALGKYHSLCLTEDGQVFVWGRGRFGVLGMGAPKHATNRSWFFSRRRSVEPLFICTPQPLRALCSVHVTRIASGDSHCAAVGVARLPRTAYTEVALLQLREQGAAYRDYVLEEMKKRSAQYTSSTLGPLPGGRALFGVSPAACRPEARRSLPFRSRPVDGFFFSPATRQSVPVRDAGRRVARDRLTARLSLRGPGDRAGLGQLAPRGRLGASRASWGQRRSLLMLMSPAQRYRARLFHETKRDSWSRHARAETDDELRLSDLERRRRWGFPEGVGEPYGTERGSAAHRGGDQLFLWGKGSEGELGCNTLRNQYTPVELPFVLSSSKPCYIQVHEVALGGDFTLAVAASYSTSFTIHDPVPSPSPRQGAAATRTLLDIYRGKPSASFSAPFSAAPARPLHAERQSFVSWSTDMESRAASPKSSASNGSLRNSESCAAGNALSVLPPREDAASQLAGEGHSLDRGDRTCADRWETISEGVGSEGEDKEERERGEGKTEREERKAAALYMAGRKYAGSQTPEANPQSHEHSDLSLGETSKWCALGPGESEPDVEGKETGGETKREGERTGQTGVARRKEDSLQGVSRREGSTAEERSPGEDEGGNAERKDSPIVEAHRLREETSETLCPGEARDIDPSRSEPRRQQESVFGDSGSEGGASSRGRSNAILEAVVPHSEDALLKHAVHSLPVLSVAPPPNEDALPSSVLELRPSNRTEPRDSCLSSCSLSLASISSKSVSSSPHLTPGSPATSDRGSVTQIVPSFVGRPSVPFFCASSFGDPLPDRLFFSPARTAASRSGLQRLFGPFTDSSRSSTWSRGSIVSSAGCASGREALLSALACATDPLMPLQLYVWGSNRGNQLPLEPEEPQPTFLVPHRVNILSLVDATVIARRAPSICLFPAERGPCDARRKAPRVASRGFGAGGLRAGARRVGSSDRGGLEETGGDTAESRGEAAVEVGGLQRTEGQRGQEAMAWTAQNETLEKSEGASQADSVGSSLGGEGKGHGQRGQSSASKDRNCLREEETAEGTRAKASSSAGEEERPVRRRGERGQGETPPGYEGEQSEQKPRRERDSSSVKGTRRRQWPETFTEPEDEESARSNGQTGCPGPVERADHSGREEEATDQTKKERETSQTNVVPQACDRLKRLDARPSDSSSGDESASGEKPASASSKEGREASVLAPPPLVIIPPSSSPSSLEQELKQSVPRAGAQQALLSILSSLDSPRRSVGEKSAAESEKTDADSLCRYSRPRHETCTPQLVANDSMGSEGCSRVEQRDKAIKLRKAASAALSLKLSEARRNCRGSGTPDLLWAFPSLARHARAGGDARAGGEAKSMSRRRKVYCARGGVWRAICSVKVKSVAAGQEHSLLVVEVEYLEAHKTNGADANRSPPPPMPTLNPSGYRKFDA</sequence>
<feature type="region of interest" description="Disordered" evidence="3">
    <location>
        <begin position="2606"/>
        <end position="2631"/>
    </location>
</feature>
<gene>
    <name evidence="4" type="ORF">TGP89_313860</name>
</gene>
<feature type="compositionally biased region" description="Basic and acidic residues" evidence="3">
    <location>
        <begin position="969"/>
        <end position="992"/>
    </location>
</feature>
<dbReference type="InterPro" id="IPR051210">
    <property type="entry name" value="Ub_ligase/GEF_domain"/>
</dbReference>
<feature type="compositionally biased region" description="Low complexity" evidence="3">
    <location>
        <begin position="880"/>
        <end position="894"/>
    </location>
</feature>
<evidence type="ECO:0000256" key="2">
    <source>
        <dbReference type="PROSITE-ProRule" id="PRU00235"/>
    </source>
</evidence>
<feature type="compositionally biased region" description="Polar residues" evidence="3">
    <location>
        <begin position="640"/>
        <end position="656"/>
    </location>
</feature>
<feature type="compositionally biased region" description="Basic and acidic residues" evidence="3">
    <location>
        <begin position="1777"/>
        <end position="1792"/>
    </location>
</feature>
<feature type="compositionally biased region" description="Low complexity" evidence="3">
    <location>
        <begin position="2376"/>
        <end position="2388"/>
    </location>
</feature>
<feature type="compositionally biased region" description="Basic and acidic residues" evidence="3">
    <location>
        <begin position="2287"/>
        <end position="2298"/>
    </location>
</feature>
<dbReference type="SUPFAM" id="SSF50985">
    <property type="entry name" value="RCC1/BLIP-II"/>
    <property type="match status" value="3"/>
</dbReference>
<feature type="region of interest" description="Disordered" evidence="3">
    <location>
        <begin position="2445"/>
        <end position="2467"/>
    </location>
</feature>
<dbReference type="VEuPathDB" id="ToxoDB:TGP89_313860"/>
<dbReference type="PROSITE" id="PS50012">
    <property type="entry name" value="RCC1_3"/>
    <property type="match status" value="4"/>
</dbReference>
<dbReference type="OrthoDB" id="332899at2759"/>
<dbReference type="Pfam" id="PF13540">
    <property type="entry name" value="RCC1_2"/>
    <property type="match status" value="4"/>
</dbReference>
<feature type="compositionally biased region" description="Basic and acidic residues" evidence="3">
    <location>
        <begin position="1712"/>
        <end position="1729"/>
    </location>
</feature>
<feature type="compositionally biased region" description="Acidic residues" evidence="3">
    <location>
        <begin position="187"/>
        <end position="198"/>
    </location>
</feature>
<feature type="compositionally biased region" description="Basic and acidic residues" evidence="3">
    <location>
        <begin position="313"/>
        <end position="332"/>
    </location>
</feature>
<feature type="region of interest" description="Disordered" evidence="3">
    <location>
        <begin position="582"/>
        <end position="1019"/>
    </location>
</feature>
<feature type="compositionally biased region" description="Basic and acidic residues" evidence="3">
    <location>
        <begin position="2366"/>
        <end position="2375"/>
    </location>
</feature>
<dbReference type="InterPro" id="IPR009091">
    <property type="entry name" value="RCC1/BLIP-II"/>
</dbReference>
<feature type="compositionally biased region" description="Basic and acidic residues" evidence="3">
    <location>
        <begin position="2334"/>
        <end position="2355"/>
    </location>
</feature>
<protein>
    <submittedName>
        <fullName evidence="4">Regulator of chromosome condensation (RCC1) repeat-containing protein</fullName>
    </submittedName>
</protein>